<evidence type="ECO:0000256" key="4">
    <source>
        <dbReference type="ARBA" id="ARBA00022837"/>
    </source>
</evidence>
<dbReference type="Gene3D" id="3.40.720.10">
    <property type="entry name" value="Alkaline Phosphatase, subunit A"/>
    <property type="match status" value="1"/>
</dbReference>
<dbReference type="PANTHER" id="PTHR42693:SF53">
    <property type="entry name" value="ENDO-4-O-SULFATASE"/>
    <property type="match status" value="1"/>
</dbReference>
<organism evidence="6 7">
    <name type="scientific">Jiulongibacter sediminis</name>
    <dbReference type="NCBI Taxonomy" id="1605367"/>
    <lineage>
        <taxon>Bacteria</taxon>
        <taxon>Pseudomonadati</taxon>
        <taxon>Bacteroidota</taxon>
        <taxon>Cytophagia</taxon>
        <taxon>Cytophagales</taxon>
        <taxon>Leadbetterellaceae</taxon>
        <taxon>Jiulongibacter</taxon>
    </lineage>
</organism>
<evidence type="ECO:0000313" key="6">
    <source>
        <dbReference type="EMBL" id="KPM47703.1"/>
    </source>
</evidence>
<evidence type="ECO:0000313" key="7">
    <source>
        <dbReference type="Proteomes" id="UP000050454"/>
    </source>
</evidence>
<keyword evidence="3" id="KW-0378">Hydrolase</keyword>
<evidence type="ECO:0000256" key="1">
    <source>
        <dbReference type="ARBA" id="ARBA00008779"/>
    </source>
</evidence>
<dbReference type="InterPro" id="IPR024607">
    <property type="entry name" value="Sulfatase_CS"/>
</dbReference>
<dbReference type="GO" id="GO:0046872">
    <property type="term" value="F:metal ion binding"/>
    <property type="evidence" value="ECO:0007669"/>
    <property type="project" value="UniProtKB-KW"/>
</dbReference>
<dbReference type="Pfam" id="PF00884">
    <property type="entry name" value="Sulfatase"/>
    <property type="match status" value="1"/>
</dbReference>
<dbReference type="PANTHER" id="PTHR42693">
    <property type="entry name" value="ARYLSULFATASE FAMILY MEMBER"/>
    <property type="match status" value="1"/>
</dbReference>
<dbReference type="PATRIC" id="fig|1605367.3.peg.125"/>
<keyword evidence="7" id="KW-1185">Reference proteome</keyword>
<dbReference type="InterPro" id="IPR050738">
    <property type="entry name" value="Sulfatase"/>
</dbReference>
<protein>
    <submittedName>
        <fullName evidence="6">Sulfatase</fullName>
    </submittedName>
</protein>
<dbReference type="InterPro" id="IPR017850">
    <property type="entry name" value="Alkaline_phosphatase_core_sf"/>
</dbReference>
<evidence type="ECO:0000256" key="3">
    <source>
        <dbReference type="ARBA" id="ARBA00022801"/>
    </source>
</evidence>
<name>A0A0P7BKB3_9BACT</name>
<gene>
    <name evidence="6" type="ORF">AFM12_13645</name>
</gene>
<dbReference type="GO" id="GO:0004065">
    <property type="term" value="F:arylsulfatase activity"/>
    <property type="evidence" value="ECO:0007669"/>
    <property type="project" value="TreeGrafter"/>
</dbReference>
<evidence type="ECO:0000256" key="2">
    <source>
        <dbReference type="ARBA" id="ARBA00022723"/>
    </source>
</evidence>
<keyword evidence="2" id="KW-0479">Metal-binding</keyword>
<dbReference type="CDD" id="cd16027">
    <property type="entry name" value="SGSH"/>
    <property type="match status" value="1"/>
</dbReference>
<sequence>MFSCTKKQTIDDLSVKPNILWISAEDLSPRMAAYGDSTISTPNLDRLAREGVIFNHVYTSAGVCSPSRNAIITGRYQTSNGGHNMRTLYNTYPEQTGLPQSYNSVPPADVRLFPEYLRAVGYYTSNNVKTDYQFQAPPTVWDEVSDKADWRGRAEGQPFFSVINFTTTHESQIWARADHEMRADPAIVPLPPYYPDNEISRTDLARQYSNLSELDDQVGEVLAKLEEDGLLENTIVFFWGDHGDGLPFYKREVYRRGLHIPFIARFPNKVNAGTYDNTFINAIDFGPTMLSLAGIETPSQMQGKAFLGDFKTEKGHDYIFGARDRIDSEYDRVRSVMDGEYQYIKNYFPEKPLYMDIAYRKNMPMMQMILDLKEKGELNEDQLFWFKETKPEEELYNWREDPFQLHNIANDPAYSDKLAELRNALVKWEEETEDKGGIQEKELVSAMWNGRDSPPITANLQVYQTPDEVKLNCMTAGASIAYRKENATRWEVYTEPVDLEAGNYEAMAMRIGYEPSDTLRFSMR</sequence>
<dbReference type="STRING" id="1605367.AFM12_13645"/>
<evidence type="ECO:0000259" key="5">
    <source>
        <dbReference type="Pfam" id="PF00884"/>
    </source>
</evidence>
<dbReference type="Proteomes" id="UP000050454">
    <property type="component" value="Unassembled WGS sequence"/>
</dbReference>
<accession>A0A0P7BKB3</accession>
<reference evidence="6 7" key="1">
    <citation type="submission" date="2015-07" db="EMBL/GenBank/DDBJ databases">
        <title>The draft genome sequence of Leadbetterella sp. JN14-9.</title>
        <authorList>
            <person name="Liu Y."/>
            <person name="Du J."/>
            <person name="Shao Z."/>
        </authorList>
    </citation>
    <scope>NUCLEOTIDE SEQUENCE [LARGE SCALE GENOMIC DNA]</scope>
    <source>
        <strain evidence="6 7">JN14-9</strain>
    </source>
</reference>
<dbReference type="AlphaFoldDB" id="A0A0P7BKB3"/>
<dbReference type="EMBL" id="LGTQ01000010">
    <property type="protein sequence ID" value="KPM47703.1"/>
    <property type="molecule type" value="Genomic_DNA"/>
</dbReference>
<keyword evidence="4" id="KW-0106">Calcium</keyword>
<dbReference type="InterPro" id="IPR000917">
    <property type="entry name" value="Sulfatase_N"/>
</dbReference>
<dbReference type="OrthoDB" id="9789742at2"/>
<dbReference type="SUPFAM" id="SSF53649">
    <property type="entry name" value="Alkaline phosphatase-like"/>
    <property type="match status" value="1"/>
</dbReference>
<comment type="caution">
    <text evidence="6">The sequence shown here is derived from an EMBL/GenBank/DDBJ whole genome shotgun (WGS) entry which is preliminary data.</text>
</comment>
<comment type="similarity">
    <text evidence="1">Belongs to the sulfatase family.</text>
</comment>
<feature type="domain" description="Sulfatase N-terminal" evidence="5">
    <location>
        <begin position="17"/>
        <end position="295"/>
    </location>
</feature>
<proteinExistence type="inferred from homology"/>
<dbReference type="PROSITE" id="PS00523">
    <property type="entry name" value="SULFATASE_1"/>
    <property type="match status" value="1"/>
</dbReference>